<dbReference type="InterPro" id="IPR043519">
    <property type="entry name" value="NT_sf"/>
</dbReference>
<proteinExistence type="predicted"/>
<evidence type="ECO:0000313" key="1">
    <source>
        <dbReference type="EMBL" id="KKQ93660.1"/>
    </source>
</evidence>
<dbReference type="GO" id="GO:0008483">
    <property type="term" value="F:transaminase activity"/>
    <property type="evidence" value="ECO:0007669"/>
    <property type="project" value="UniProtKB-KW"/>
</dbReference>
<accession>A0A0G0M042</accession>
<evidence type="ECO:0000313" key="2">
    <source>
        <dbReference type="Proteomes" id="UP000034207"/>
    </source>
</evidence>
<organism evidence="1 2">
    <name type="scientific">candidate division CPR2 bacterium GW2011_GWC2_39_10</name>
    <dbReference type="NCBI Taxonomy" id="1618345"/>
    <lineage>
        <taxon>Bacteria</taxon>
        <taxon>Bacteria division CPR2</taxon>
    </lineage>
</organism>
<dbReference type="EMBL" id="LBVV01000017">
    <property type="protein sequence ID" value="KKQ93660.1"/>
    <property type="molecule type" value="Genomic_DNA"/>
</dbReference>
<protein>
    <submittedName>
        <fullName evidence="1">Aminotransferase, classes I and II</fullName>
    </submittedName>
</protein>
<comment type="caution">
    <text evidence="1">The sequence shown here is derived from an EMBL/GenBank/DDBJ whole genome shotgun (WGS) entry which is preliminary data.</text>
</comment>
<gene>
    <name evidence="1" type="ORF">UT18_C0017G0030</name>
</gene>
<sequence length="246" mass="28748">MYRKENNFKAMISELKDFFSRQFGDDHFTIIYGSNAYKTNTSSSDLDFVTACKHFHDSHLQEVLKFAFDLYERYGLMIDDEVPHEKKILISYETVNRAINGHGFERKVDSIHVPPVVKTPGFLSSDEIVMRLSLNALTGKSVFVSGNRQYYLKMRRKALENLVKFNFLINNVNSFTVAEFTDSLIGTPERNSEMYLGYKDNPKVKKHLSKTFLTQFERLSKRQILKYTEKTGRYCLVDKKWLKEVS</sequence>
<dbReference type="Proteomes" id="UP000034207">
    <property type="component" value="Unassembled WGS sequence"/>
</dbReference>
<dbReference type="AlphaFoldDB" id="A0A0G0M042"/>
<dbReference type="STRING" id="1618345.UT18_C0017G0030"/>
<reference evidence="1 2" key="1">
    <citation type="journal article" date="2015" name="Nature">
        <title>rRNA introns, odd ribosomes, and small enigmatic genomes across a large radiation of phyla.</title>
        <authorList>
            <person name="Brown C.T."/>
            <person name="Hug L.A."/>
            <person name="Thomas B.C."/>
            <person name="Sharon I."/>
            <person name="Castelle C.J."/>
            <person name="Singh A."/>
            <person name="Wilkins M.J."/>
            <person name="Williams K.H."/>
            <person name="Banfield J.F."/>
        </authorList>
    </citation>
    <scope>NUCLEOTIDE SEQUENCE [LARGE SCALE GENOMIC DNA]</scope>
</reference>
<name>A0A0G0M042_UNCC2</name>
<dbReference type="SUPFAM" id="SSF81301">
    <property type="entry name" value="Nucleotidyltransferase"/>
    <property type="match status" value="1"/>
</dbReference>
<keyword evidence="1" id="KW-0032">Aminotransferase</keyword>
<keyword evidence="1" id="KW-0808">Transferase</keyword>